<name>A0ABZ2SXZ0_9ENTE</name>
<dbReference type="Pfam" id="PF12535">
    <property type="entry name" value="Nudix_N"/>
    <property type="match status" value="1"/>
</dbReference>
<dbReference type="InterPro" id="IPR015797">
    <property type="entry name" value="NUDIX_hydrolase-like_dom_sf"/>
</dbReference>
<comment type="cofactor">
    <cofactor evidence="1">
        <name>Mg(2+)</name>
        <dbReference type="ChEBI" id="CHEBI:18420"/>
    </cofactor>
</comment>
<reference evidence="4 5" key="2">
    <citation type="submission" date="2024-03" db="EMBL/GenBank/DDBJ databases">
        <title>The Genome Sequence of Enterococcus sp. DIV1094.</title>
        <authorList>
            <consortium name="The Broad Institute Genomics Platform"/>
            <consortium name="The Broad Institute Microbial Omics Core"/>
            <consortium name="The Broad Institute Genomic Center for Infectious Diseases"/>
            <person name="Earl A."/>
            <person name="Manson A."/>
            <person name="Gilmore M."/>
            <person name="Schwartman J."/>
            <person name="Shea T."/>
            <person name="Abouelleil A."/>
            <person name="Cao P."/>
            <person name="Chapman S."/>
            <person name="Cusick C."/>
            <person name="Young S."/>
            <person name="Neafsey D."/>
            <person name="Nusbaum C."/>
            <person name="Birren B."/>
        </authorList>
    </citation>
    <scope>NUCLEOTIDE SEQUENCE [LARGE SCALE GENOMIC DNA]</scope>
    <source>
        <strain evidence="4 5">DIV1094</strain>
    </source>
</reference>
<dbReference type="InterPro" id="IPR059176">
    <property type="entry name" value="UDP-X_N"/>
</dbReference>
<dbReference type="Pfam" id="PF00293">
    <property type="entry name" value="NUDIX"/>
    <property type="match status" value="1"/>
</dbReference>
<evidence type="ECO:0000313" key="4">
    <source>
        <dbReference type="EMBL" id="WYJ80021.1"/>
    </source>
</evidence>
<dbReference type="Proteomes" id="UP000664360">
    <property type="component" value="Chromosome"/>
</dbReference>
<dbReference type="CDD" id="cd18891">
    <property type="entry name" value="NUDIX_UDP-X_diphosphatase"/>
    <property type="match status" value="1"/>
</dbReference>
<evidence type="ECO:0000259" key="3">
    <source>
        <dbReference type="PROSITE" id="PS51462"/>
    </source>
</evidence>
<protein>
    <recommendedName>
        <fullName evidence="3">Nudix hydrolase domain-containing protein</fullName>
    </recommendedName>
</protein>
<dbReference type="EMBL" id="CP147250">
    <property type="protein sequence ID" value="WYJ80021.1"/>
    <property type="molecule type" value="Genomic_DNA"/>
</dbReference>
<keyword evidence="5" id="KW-1185">Reference proteome</keyword>
<dbReference type="PROSITE" id="PS51462">
    <property type="entry name" value="NUDIX"/>
    <property type="match status" value="1"/>
</dbReference>
<dbReference type="Gene3D" id="6.10.250.1120">
    <property type="match status" value="1"/>
</dbReference>
<dbReference type="Gene3D" id="3.90.79.10">
    <property type="entry name" value="Nucleoside Triphosphate Pyrophosphohydrolase"/>
    <property type="match status" value="1"/>
</dbReference>
<evidence type="ECO:0000256" key="2">
    <source>
        <dbReference type="ARBA" id="ARBA00022801"/>
    </source>
</evidence>
<accession>A0ABZ2SXZ0</accession>
<gene>
    <name evidence="4" type="ORF">DOK79_001574</name>
</gene>
<keyword evidence="2" id="KW-0378">Hydrolase</keyword>
<reference evidence="4 5" key="1">
    <citation type="submission" date="2021-03" db="EMBL/GenBank/DDBJ databases">
        <authorList>
            <person name="Gilmore M.S."/>
            <person name="Schwartzman J."/>
            <person name="Van Tyne D."/>
            <person name="Martin M."/>
            <person name="Earl A.M."/>
            <person name="Manson A.L."/>
            <person name="Straub T."/>
            <person name="Salamzade R."/>
            <person name="Saavedra J."/>
            <person name="Lebreton F."/>
            <person name="Prichula J."/>
            <person name="Schaufler K."/>
            <person name="Gaca A."/>
            <person name="Sgardioli B."/>
            <person name="Wagenaar J."/>
            <person name="Strong T."/>
        </authorList>
    </citation>
    <scope>NUCLEOTIDE SEQUENCE [LARGE SCALE GENOMIC DNA]</scope>
    <source>
        <strain evidence="4 5">DIV1094</strain>
    </source>
</reference>
<organism evidence="4 5">
    <name type="scientific">Candidatus Enterococcus mangumiae</name>
    <dbReference type="NCBI Taxonomy" id="2230878"/>
    <lineage>
        <taxon>Bacteria</taxon>
        <taxon>Bacillati</taxon>
        <taxon>Bacillota</taxon>
        <taxon>Bacilli</taxon>
        <taxon>Lactobacillales</taxon>
        <taxon>Enterococcaceae</taxon>
        <taxon>Enterococcus</taxon>
    </lineage>
</organism>
<dbReference type="InterPro" id="IPR000086">
    <property type="entry name" value="NUDIX_hydrolase_dom"/>
</dbReference>
<feature type="domain" description="Nudix hydrolase" evidence="3">
    <location>
        <begin position="65"/>
        <end position="193"/>
    </location>
</feature>
<dbReference type="SUPFAM" id="SSF55811">
    <property type="entry name" value="Nudix"/>
    <property type="match status" value="1"/>
</dbReference>
<sequence length="201" mass="22833">MKIKTKVEQYKRLLAIAEAGLFYGKDPFDEERYQELKSIALSLLSDGEKEIEEQLTFILEKNEGYPTPKVDVRAFIKQENKILLVEDHHTKEWALPGGFAEIGYSPKENIEKEVKEETGLTVKVDQLLAIFDTNARKDLPQAFQYYKVIFGCSVIEGSFVANNETSNSAFFALDDLPALSQKRTTEEQLAILANGILPYFD</sequence>
<dbReference type="PANTHER" id="PTHR43046">
    <property type="entry name" value="GDP-MANNOSE MANNOSYL HYDROLASE"/>
    <property type="match status" value="1"/>
</dbReference>
<dbReference type="PANTHER" id="PTHR43046:SF16">
    <property type="entry name" value="ADP-RIBOSE PYROPHOSPHATASE YJHB-RELATED"/>
    <property type="match status" value="1"/>
</dbReference>
<evidence type="ECO:0000313" key="5">
    <source>
        <dbReference type="Proteomes" id="UP000664360"/>
    </source>
</evidence>
<proteinExistence type="predicted"/>
<evidence type="ECO:0000256" key="1">
    <source>
        <dbReference type="ARBA" id="ARBA00001946"/>
    </source>
</evidence>